<dbReference type="PROSITE" id="PS51891">
    <property type="entry name" value="CENP_V_GFA"/>
    <property type="match status" value="1"/>
</dbReference>
<evidence type="ECO:0000256" key="2">
    <source>
        <dbReference type="ARBA" id="ARBA00022723"/>
    </source>
</evidence>
<accession>A0A9P4IQD0</accession>
<keyword evidence="4" id="KW-0456">Lyase</keyword>
<dbReference type="PANTHER" id="PTHR33337:SF30">
    <property type="entry name" value="DUF636 DOMAIN PROTEIN (AFU_ORTHOLOGUE AFUA_1G03180)"/>
    <property type="match status" value="1"/>
</dbReference>
<evidence type="ECO:0000256" key="1">
    <source>
        <dbReference type="ARBA" id="ARBA00005495"/>
    </source>
</evidence>
<keyword evidence="2" id="KW-0479">Metal-binding</keyword>
<protein>
    <recommendedName>
        <fullName evidence="5">CENP-V/GFA domain-containing protein</fullName>
    </recommendedName>
</protein>
<dbReference type="AlphaFoldDB" id="A0A9P4IQD0"/>
<dbReference type="Pfam" id="PF04828">
    <property type="entry name" value="GFA"/>
    <property type="match status" value="1"/>
</dbReference>
<comment type="caution">
    <text evidence="6">The sequence shown here is derived from an EMBL/GenBank/DDBJ whole genome shotgun (WGS) entry which is preliminary data.</text>
</comment>
<dbReference type="OrthoDB" id="406544at2759"/>
<gene>
    <name evidence="6" type="ORF">NA57DRAFT_70361</name>
</gene>
<keyword evidence="7" id="KW-1185">Reference proteome</keyword>
<evidence type="ECO:0000313" key="7">
    <source>
        <dbReference type="Proteomes" id="UP000799772"/>
    </source>
</evidence>
<evidence type="ECO:0000256" key="3">
    <source>
        <dbReference type="ARBA" id="ARBA00022833"/>
    </source>
</evidence>
<feature type="domain" description="CENP-V/GFA" evidence="5">
    <location>
        <begin position="7"/>
        <end position="132"/>
    </location>
</feature>
<evidence type="ECO:0000259" key="5">
    <source>
        <dbReference type="PROSITE" id="PS51891"/>
    </source>
</evidence>
<dbReference type="EMBL" id="ML978121">
    <property type="protein sequence ID" value="KAF2104148.1"/>
    <property type="molecule type" value="Genomic_DNA"/>
</dbReference>
<evidence type="ECO:0000256" key="4">
    <source>
        <dbReference type="ARBA" id="ARBA00023239"/>
    </source>
</evidence>
<evidence type="ECO:0000313" key="6">
    <source>
        <dbReference type="EMBL" id="KAF2104148.1"/>
    </source>
</evidence>
<dbReference type="SUPFAM" id="SSF51316">
    <property type="entry name" value="Mss4-like"/>
    <property type="match status" value="1"/>
</dbReference>
<dbReference type="InterPro" id="IPR011057">
    <property type="entry name" value="Mss4-like_sf"/>
</dbReference>
<name>A0A9P4IQD0_9PEZI</name>
<sequence>MSSPAVYSASCLCGAIKLSLEGEPSVQGACHCNNCQKVSGAACSTNAMFPLAGLKIVSGEPKVYTVTNTGSGKPVQLNFCGTCSSPLWTYSERRPDRAIIKTGVLDDAGLSKFDPKGETFTTQRATWLKPIEGAVQLERGVPVQQAPVFK</sequence>
<reference evidence="6" key="1">
    <citation type="journal article" date="2020" name="Stud. Mycol.">
        <title>101 Dothideomycetes genomes: a test case for predicting lifestyles and emergence of pathogens.</title>
        <authorList>
            <person name="Haridas S."/>
            <person name="Albert R."/>
            <person name="Binder M."/>
            <person name="Bloem J."/>
            <person name="Labutti K."/>
            <person name="Salamov A."/>
            <person name="Andreopoulos B."/>
            <person name="Baker S."/>
            <person name="Barry K."/>
            <person name="Bills G."/>
            <person name="Bluhm B."/>
            <person name="Cannon C."/>
            <person name="Castanera R."/>
            <person name="Culley D."/>
            <person name="Daum C."/>
            <person name="Ezra D."/>
            <person name="Gonzalez J."/>
            <person name="Henrissat B."/>
            <person name="Kuo A."/>
            <person name="Liang C."/>
            <person name="Lipzen A."/>
            <person name="Lutzoni F."/>
            <person name="Magnuson J."/>
            <person name="Mondo S."/>
            <person name="Nolan M."/>
            <person name="Ohm R."/>
            <person name="Pangilinan J."/>
            <person name="Park H.-J."/>
            <person name="Ramirez L."/>
            <person name="Alfaro M."/>
            <person name="Sun H."/>
            <person name="Tritt A."/>
            <person name="Yoshinaga Y."/>
            <person name="Zwiers L.-H."/>
            <person name="Turgeon B."/>
            <person name="Goodwin S."/>
            <person name="Spatafora J."/>
            <person name="Crous P."/>
            <person name="Grigoriev I."/>
        </authorList>
    </citation>
    <scope>NUCLEOTIDE SEQUENCE</scope>
    <source>
        <strain evidence="6">CBS 133067</strain>
    </source>
</reference>
<dbReference type="Proteomes" id="UP000799772">
    <property type="component" value="Unassembled WGS sequence"/>
</dbReference>
<proteinExistence type="inferred from homology"/>
<dbReference type="PANTHER" id="PTHR33337">
    <property type="entry name" value="GFA DOMAIN-CONTAINING PROTEIN"/>
    <property type="match status" value="1"/>
</dbReference>
<organism evidence="6 7">
    <name type="scientific">Rhizodiscina lignyota</name>
    <dbReference type="NCBI Taxonomy" id="1504668"/>
    <lineage>
        <taxon>Eukaryota</taxon>
        <taxon>Fungi</taxon>
        <taxon>Dikarya</taxon>
        <taxon>Ascomycota</taxon>
        <taxon>Pezizomycotina</taxon>
        <taxon>Dothideomycetes</taxon>
        <taxon>Pleosporomycetidae</taxon>
        <taxon>Aulographales</taxon>
        <taxon>Rhizodiscinaceae</taxon>
        <taxon>Rhizodiscina</taxon>
    </lineage>
</organism>
<dbReference type="Gene3D" id="3.90.1590.10">
    <property type="entry name" value="glutathione-dependent formaldehyde- activating enzyme (gfa)"/>
    <property type="match status" value="1"/>
</dbReference>
<dbReference type="GO" id="GO:0046872">
    <property type="term" value="F:metal ion binding"/>
    <property type="evidence" value="ECO:0007669"/>
    <property type="project" value="UniProtKB-KW"/>
</dbReference>
<comment type="similarity">
    <text evidence="1">Belongs to the Gfa family.</text>
</comment>
<dbReference type="InterPro" id="IPR006913">
    <property type="entry name" value="CENP-V/GFA"/>
</dbReference>
<dbReference type="GO" id="GO:0016846">
    <property type="term" value="F:carbon-sulfur lyase activity"/>
    <property type="evidence" value="ECO:0007669"/>
    <property type="project" value="InterPro"/>
</dbReference>
<keyword evidence="3" id="KW-0862">Zinc</keyword>